<accession>A0AAN7TEL6</accession>
<dbReference type="PANTHER" id="PTHR37919">
    <property type="entry name" value="PROTEIN CBG05606"/>
    <property type="match status" value="1"/>
</dbReference>
<dbReference type="AlphaFoldDB" id="A0AAN7TEL6"/>
<evidence type="ECO:0000259" key="1">
    <source>
        <dbReference type="Pfam" id="PF20776"/>
    </source>
</evidence>
<sequence length="845" mass="93836">MSAASRQAQSRIFTTSAHLREETAFDDEVQKPKNRLRIIRDDGGLQERIVGKAGRRQRASIARLKTTSLGRPSDVIVLRDVVEEAVPAQAMERTVRGTPDLAPEQDTEAQLAQARQANAARALQPQLTELEEAMASVESLRPQHTVVDKQEIKALKDTLVKSYNLEQLAQYLSQSTTSPEHLHAELPIADTNAVSLWRPGRTPLEKRIGRLSLDRDELGKNKKEAAEKIIRNAWRLSTQGEVQQIGELEMYVKPWQRSFLFSMKRGNKQSYEHMIDSVLLARATDVRPYRPENVVRITGRKSDAEEVARNLQAGLTKVRHEQIDLNVFKPLLGTTGQQKSEPRRFKGTESPFRGRDLRFVSERTASVIRFEEDGKLNIYGAADHPQSTHARRLILSLLNLPSATQTTAIRLPCWTYAPTVKPFAKDNITDIVEWPAMDIHQKHRGYTWHREVVPASKLRVAAPQTQDAAAANITDRISEALTSCLSLPEMHQADCGLGLARWYEEEASGSWSARMGTLIKKGFWAEKDTRKRDEQKPHSSALSEPFVGARHVSKSGDFEHPVLFVDEALGTVPLLASMHPMESAIKQPSQQVLVHLLPSPFTPAGVVSMGVLPSLTLTFDINSTKAGHYDATTLSSIASIVATLERQEVHLPLPSNCADLCFSRSRAMAFDLSGLTKHHDLNQLVQSLAVALNTPEAVLPSTSDLNITLPSTFLNRTAGTKQETNPEANVKYFISHYEQVMTTDFTPNLEVSSPKDGNSTTPGTKDLATHWPRGMILRLRDIDAGPLAGRRSELLLMNCRTDGFGQDVVANGRVPVQTPHHVRLLARTAVETVGFMTRANGRASV</sequence>
<dbReference type="Proteomes" id="UP001310890">
    <property type="component" value="Unassembled WGS sequence"/>
</dbReference>
<feature type="domain" description="SLS1 C-terminal" evidence="2">
    <location>
        <begin position="533"/>
        <end position="796"/>
    </location>
</feature>
<evidence type="ECO:0000259" key="2">
    <source>
        <dbReference type="Pfam" id="PF20778"/>
    </source>
</evidence>
<reference evidence="3" key="1">
    <citation type="submission" date="2023-08" db="EMBL/GenBank/DDBJ databases">
        <title>Black Yeasts Isolated from many extreme environments.</title>
        <authorList>
            <person name="Coleine C."/>
            <person name="Stajich J.E."/>
            <person name="Selbmann L."/>
        </authorList>
    </citation>
    <scope>NUCLEOTIDE SEQUENCE</scope>
    <source>
        <strain evidence="3">CCFEE 5401</strain>
    </source>
</reference>
<protein>
    <submittedName>
        <fullName evidence="3">Uncharacterized protein</fullName>
    </submittedName>
</protein>
<dbReference type="InterPro" id="IPR048401">
    <property type="entry name" value="SLS1_C"/>
</dbReference>
<dbReference type="Pfam" id="PF20776">
    <property type="entry name" value="SLS1_N"/>
    <property type="match status" value="1"/>
</dbReference>
<comment type="caution">
    <text evidence="3">The sequence shown here is derived from an EMBL/GenBank/DDBJ whole genome shotgun (WGS) entry which is preliminary data.</text>
</comment>
<dbReference type="EMBL" id="JAVRRL010000069">
    <property type="protein sequence ID" value="KAK5109171.1"/>
    <property type="molecule type" value="Genomic_DNA"/>
</dbReference>
<gene>
    <name evidence="3" type="ORF">LTR62_007256</name>
</gene>
<proteinExistence type="predicted"/>
<evidence type="ECO:0000313" key="4">
    <source>
        <dbReference type="Proteomes" id="UP001310890"/>
    </source>
</evidence>
<dbReference type="Pfam" id="PF20778">
    <property type="entry name" value="SLS1_C"/>
    <property type="match status" value="1"/>
</dbReference>
<dbReference type="InterPro" id="IPR048400">
    <property type="entry name" value="SLS1_N"/>
</dbReference>
<organism evidence="3 4">
    <name type="scientific">Meristemomyces frigidus</name>
    <dbReference type="NCBI Taxonomy" id="1508187"/>
    <lineage>
        <taxon>Eukaryota</taxon>
        <taxon>Fungi</taxon>
        <taxon>Dikarya</taxon>
        <taxon>Ascomycota</taxon>
        <taxon>Pezizomycotina</taxon>
        <taxon>Dothideomycetes</taxon>
        <taxon>Dothideomycetidae</taxon>
        <taxon>Mycosphaerellales</taxon>
        <taxon>Teratosphaeriaceae</taxon>
        <taxon>Meristemomyces</taxon>
    </lineage>
</organism>
<feature type="domain" description="SLS1 N-terminal" evidence="1">
    <location>
        <begin position="129"/>
        <end position="238"/>
    </location>
</feature>
<evidence type="ECO:0000313" key="3">
    <source>
        <dbReference type="EMBL" id="KAK5109171.1"/>
    </source>
</evidence>
<dbReference type="PANTHER" id="PTHR37919:SF2">
    <property type="entry name" value="EXPERA DOMAIN-CONTAINING PROTEIN"/>
    <property type="match status" value="1"/>
</dbReference>
<name>A0AAN7TEL6_9PEZI</name>